<evidence type="ECO:0000313" key="1">
    <source>
        <dbReference type="Ensembl" id="ENSNBRP00000000279.1"/>
    </source>
</evidence>
<dbReference type="GO" id="GO:0005944">
    <property type="term" value="C:phosphatidylinositol 3-kinase complex, class IB"/>
    <property type="evidence" value="ECO:0007669"/>
    <property type="project" value="InterPro"/>
</dbReference>
<dbReference type="Pfam" id="PF10486">
    <property type="entry name" value="PI3K_1B_p101"/>
    <property type="match status" value="2"/>
</dbReference>
<sequence length="509" mass="57400">MLVWNLQRKVEVNPSCSLSIISILVQNLEKTLTTVSKVCPSSGLVKIKLCSCAKAMHLKTFFSLLLQTLSSTGSLYLKRVIAEQNIKNEHFAAREKVFVLADPAVFSVSLEAKVRAYLEVSRRLTNTRTMEKSVLCRVLETGLGMTCQSSRLAQVLQNHDVRQYFQDVVETVKQSLQHGPGSRADYLKELKQIYKHILDASEKGLSVVCYNTRNLLTDFALPSGSKSIKDGKERISRDSGIVKDLKDSDDAEQLPYTAEKTLRERRNALKNSKSAEKLSLMKEKMKEDVTGNSPLLKEERSHTARVVVLGDDSTLGKLTKAYYIIRNKEAKRNMLTKKLDLQLYYIPVSDAESRLSLASCLERVDPWYSVNVSSLGAAIPTLPELPSVSRKPTELSLYLLDTLCYYLRCGTQPVNLPVYSVKVQQSYHKIETRNISIRTMEQRTLCVCLDKDPRRIYTNVQKIEISPCLDPGCTIRCRYSIGSEQELPLSKYLDKVMSLPINSFSGVSM</sequence>
<dbReference type="STRING" id="32507.ENSNBRP00000000279"/>
<dbReference type="PANTHER" id="PTHR15593">
    <property type="entry name" value="PHOSPHATIDYLINOSITOL 3-KINASE REGULATORY SUBUNIT"/>
    <property type="match status" value="1"/>
</dbReference>
<dbReference type="GO" id="GO:0046935">
    <property type="term" value="F:1-phosphatidylinositol-3-kinase regulator activity"/>
    <property type="evidence" value="ECO:0007669"/>
    <property type="project" value="InterPro"/>
</dbReference>
<keyword evidence="2" id="KW-1185">Reference proteome</keyword>
<dbReference type="Proteomes" id="UP000261580">
    <property type="component" value="Unassembled WGS sequence"/>
</dbReference>
<proteinExistence type="predicted"/>
<dbReference type="PANTHER" id="PTHR15593:SF1">
    <property type="entry name" value="PHOSPHOINOSITIDE 3-KINASE REGULATORY SUBUNIT 6"/>
    <property type="match status" value="1"/>
</dbReference>
<dbReference type="InterPro" id="IPR019522">
    <property type="entry name" value="PIK3R5/6"/>
</dbReference>
<reference evidence="1" key="2">
    <citation type="submission" date="2025-09" db="UniProtKB">
        <authorList>
            <consortium name="Ensembl"/>
        </authorList>
    </citation>
    <scope>IDENTIFICATION</scope>
</reference>
<name>A0A3Q4M1B8_NEOBR</name>
<dbReference type="Ensembl" id="ENSNBRT00000000314.1">
    <property type="protein sequence ID" value="ENSNBRP00000000279.1"/>
    <property type="gene ID" value="ENSNBRG00000000253.1"/>
</dbReference>
<dbReference type="OMA" id="WYDSNIN"/>
<organism evidence="1 2">
    <name type="scientific">Neolamprologus brichardi</name>
    <name type="common">Fairy cichlid</name>
    <name type="synonym">Lamprologus brichardi</name>
    <dbReference type="NCBI Taxonomy" id="32507"/>
    <lineage>
        <taxon>Eukaryota</taxon>
        <taxon>Metazoa</taxon>
        <taxon>Chordata</taxon>
        <taxon>Craniata</taxon>
        <taxon>Vertebrata</taxon>
        <taxon>Euteleostomi</taxon>
        <taxon>Actinopterygii</taxon>
        <taxon>Neopterygii</taxon>
        <taxon>Teleostei</taxon>
        <taxon>Neoteleostei</taxon>
        <taxon>Acanthomorphata</taxon>
        <taxon>Ovalentaria</taxon>
        <taxon>Cichlomorphae</taxon>
        <taxon>Cichliformes</taxon>
        <taxon>Cichlidae</taxon>
        <taxon>African cichlids</taxon>
        <taxon>Pseudocrenilabrinae</taxon>
        <taxon>Lamprologini</taxon>
        <taxon>Neolamprologus</taxon>
    </lineage>
</organism>
<dbReference type="AlphaFoldDB" id="A0A3Q4M1B8"/>
<accession>A0A3Q4M1B8</accession>
<dbReference type="GO" id="GO:0007186">
    <property type="term" value="P:G protein-coupled receptor signaling pathway"/>
    <property type="evidence" value="ECO:0007669"/>
    <property type="project" value="TreeGrafter"/>
</dbReference>
<dbReference type="GeneTree" id="ENSGT00530000063753"/>
<protein>
    <submittedName>
        <fullName evidence="1">Phosphoinositide-3-kinase, regulatory subunit 6b</fullName>
    </submittedName>
</protein>
<evidence type="ECO:0000313" key="2">
    <source>
        <dbReference type="Proteomes" id="UP000261580"/>
    </source>
</evidence>
<reference evidence="1" key="1">
    <citation type="submission" date="2025-08" db="UniProtKB">
        <authorList>
            <consortium name="Ensembl"/>
        </authorList>
    </citation>
    <scope>IDENTIFICATION</scope>
</reference>